<evidence type="ECO:0000313" key="8">
    <source>
        <dbReference type="Proteomes" id="UP001157017"/>
    </source>
</evidence>
<dbReference type="EMBL" id="BSUZ01000001">
    <property type="protein sequence ID" value="GMA84926.1"/>
    <property type="molecule type" value="Genomic_DNA"/>
</dbReference>
<dbReference type="InterPro" id="IPR012340">
    <property type="entry name" value="NA-bd_OB-fold"/>
</dbReference>
<sequence>MGWVSDHPALAWLGLALVLAAIEAATVDLLFLMLAGGALAGAGLAALGLPFAVQVVGAVVVGLLLVAFVRPVVRRRVQVTGHLTGTAALVGREARVLETVSDATGRVRLGGEVWSARVQDPSGSVVLPPGTRVHVVAIEGATAVVAADPELEKP</sequence>
<comment type="caution">
    <text evidence="7">The sequence shown here is derived from an EMBL/GenBank/DDBJ whole genome shotgun (WGS) entry which is preliminary data.</text>
</comment>
<dbReference type="SUPFAM" id="SSF141322">
    <property type="entry name" value="NfeD domain-like"/>
    <property type="match status" value="1"/>
</dbReference>
<comment type="subcellular location">
    <subcellularLocation>
        <location evidence="1">Membrane</location>
        <topology evidence="1">Multi-pass membrane protein</topology>
    </subcellularLocation>
</comment>
<evidence type="ECO:0000256" key="3">
    <source>
        <dbReference type="ARBA" id="ARBA00022989"/>
    </source>
</evidence>
<feature type="domain" description="NfeD-like C-terminal" evidence="6">
    <location>
        <begin position="87"/>
        <end position="145"/>
    </location>
</feature>
<keyword evidence="3 5" id="KW-1133">Transmembrane helix</keyword>
<dbReference type="PANTHER" id="PTHR33507:SF3">
    <property type="entry name" value="INNER MEMBRANE PROTEIN YBBJ"/>
    <property type="match status" value="1"/>
</dbReference>
<evidence type="ECO:0000313" key="7">
    <source>
        <dbReference type="EMBL" id="GMA84926.1"/>
    </source>
</evidence>
<dbReference type="Pfam" id="PF01957">
    <property type="entry name" value="NfeD"/>
    <property type="match status" value="1"/>
</dbReference>
<gene>
    <name evidence="7" type="ORF">GCM10025868_01760</name>
</gene>
<organism evidence="7 8">
    <name type="scientific">Angustibacter aerolatus</name>
    <dbReference type="NCBI Taxonomy" id="1162965"/>
    <lineage>
        <taxon>Bacteria</taxon>
        <taxon>Bacillati</taxon>
        <taxon>Actinomycetota</taxon>
        <taxon>Actinomycetes</taxon>
        <taxon>Kineosporiales</taxon>
        <taxon>Kineosporiaceae</taxon>
    </lineage>
</organism>
<evidence type="ECO:0000259" key="6">
    <source>
        <dbReference type="Pfam" id="PF01957"/>
    </source>
</evidence>
<accession>A0ABQ6J9R5</accession>
<protein>
    <submittedName>
        <fullName evidence="7">Membrane protein</fullName>
    </submittedName>
</protein>
<proteinExistence type="predicted"/>
<evidence type="ECO:0000256" key="4">
    <source>
        <dbReference type="ARBA" id="ARBA00023136"/>
    </source>
</evidence>
<name>A0ABQ6J9R5_9ACTN</name>
<dbReference type="Gene3D" id="2.40.50.140">
    <property type="entry name" value="Nucleic acid-binding proteins"/>
    <property type="match status" value="1"/>
</dbReference>
<dbReference type="InterPro" id="IPR002810">
    <property type="entry name" value="NfeD-like_C"/>
</dbReference>
<dbReference type="InterPro" id="IPR052165">
    <property type="entry name" value="Membrane_assoc_protease"/>
</dbReference>
<keyword evidence="4 5" id="KW-0472">Membrane</keyword>
<evidence type="ECO:0000256" key="1">
    <source>
        <dbReference type="ARBA" id="ARBA00004141"/>
    </source>
</evidence>
<evidence type="ECO:0000256" key="2">
    <source>
        <dbReference type="ARBA" id="ARBA00022692"/>
    </source>
</evidence>
<feature type="transmembrane region" description="Helical" evidence="5">
    <location>
        <begin position="40"/>
        <end position="69"/>
    </location>
</feature>
<keyword evidence="8" id="KW-1185">Reference proteome</keyword>
<dbReference type="Proteomes" id="UP001157017">
    <property type="component" value="Unassembled WGS sequence"/>
</dbReference>
<dbReference type="PANTHER" id="PTHR33507">
    <property type="entry name" value="INNER MEMBRANE PROTEIN YBBJ"/>
    <property type="match status" value="1"/>
</dbReference>
<reference evidence="8" key="1">
    <citation type="journal article" date="2019" name="Int. J. Syst. Evol. Microbiol.">
        <title>The Global Catalogue of Microorganisms (GCM) 10K type strain sequencing project: providing services to taxonomists for standard genome sequencing and annotation.</title>
        <authorList>
            <consortium name="The Broad Institute Genomics Platform"/>
            <consortium name="The Broad Institute Genome Sequencing Center for Infectious Disease"/>
            <person name="Wu L."/>
            <person name="Ma J."/>
        </authorList>
    </citation>
    <scope>NUCLEOTIDE SEQUENCE [LARGE SCALE GENOMIC DNA]</scope>
    <source>
        <strain evidence="8">NBRC 108730</strain>
    </source>
</reference>
<keyword evidence="2 5" id="KW-0812">Transmembrane</keyword>
<evidence type="ECO:0000256" key="5">
    <source>
        <dbReference type="SAM" id="Phobius"/>
    </source>
</evidence>